<evidence type="ECO:0000256" key="1">
    <source>
        <dbReference type="ARBA" id="ARBA00010641"/>
    </source>
</evidence>
<proteinExistence type="inferred from homology"/>
<keyword evidence="5 6" id="KW-0804">Transcription</keyword>
<comment type="similarity">
    <text evidence="1 6">Belongs to the sigma-70 factor family. ECF subfamily.</text>
</comment>
<dbReference type="InterPro" id="IPR013324">
    <property type="entry name" value="RNA_pol_sigma_r3/r4-like"/>
</dbReference>
<dbReference type="Gene3D" id="1.10.1740.10">
    <property type="match status" value="1"/>
</dbReference>
<dbReference type="SUPFAM" id="SSF88659">
    <property type="entry name" value="Sigma3 and sigma4 domains of RNA polymerase sigma factors"/>
    <property type="match status" value="1"/>
</dbReference>
<dbReference type="InterPro" id="IPR036388">
    <property type="entry name" value="WH-like_DNA-bd_sf"/>
</dbReference>
<dbReference type="CDD" id="cd06171">
    <property type="entry name" value="Sigma70_r4"/>
    <property type="match status" value="1"/>
</dbReference>
<keyword evidence="10" id="KW-1185">Reference proteome</keyword>
<dbReference type="AlphaFoldDB" id="A0A1V9FRC3"/>
<evidence type="ECO:0000259" key="8">
    <source>
        <dbReference type="Pfam" id="PF08281"/>
    </source>
</evidence>
<dbReference type="SUPFAM" id="SSF88946">
    <property type="entry name" value="Sigma2 domain of RNA polymerase sigma factors"/>
    <property type="match status" value="1"/>
</dbReference>
<dbReference type="RefSeq" id="WP_081164291.1">
    <property type="nucleotide sequence ID" value="NZ_LWBP01000145.1"/>
</dbReference>
<dbReference type="InterPro" id="IPR013249">
    <property type="entry name" value="RNA_pol_sigma70_r4_t2"/>
</dbReference>
<keyword evidence="2 6" id="KW-0805">Transcription regulation</keyword>
<feature type="domain" description="RNA polymerase sigma factor 70 region 4 type 2" evidence="8">
    <location>
        <begin position="127"/>
        <end position="177"/>
    </location>
</feature>
<reference evidence="10" key="1">
    <citation type="submission" date="2016-04" db="EMBL/GenBank/DDBJ databases">
        <authorList>
            <person name="Chen L."/>
            <person name="Zhuang W."/>
            <person name="Wang G."/>
        </authorList>
    </citation>
    <scope>NUCLEOTIDE SEQUENCE [LARGE SCALE GENOMIC DNA]</scope>
    <source>
        <strain evidence="10">208</strain>
    </source>
</reference>
<comment type="caution">
    <text evidence="9">The sequence shown here is derived from an EMBL/GenBank/DDBJ whole genome shotgun (WGS) entry which is preliminary data.</text>
</comment>
<dbReference type="GO" id="GO:0016987">
    <property type="term" value="F:sigma factor activity"/>
    <property type="evidence" value="ECO:0007669"/>
    <property type="project" value="UniProtKB-KW"/>
</dbReference>
<evidence type="ECO:0000259" key="7">
    <source>
        <dbReference type="Pfam" id="PF04542"/>
    </source>
</evidence>
<evidence type="ECO:0000256" key="4">
    <source>
        <dbReference type="ARBA" id="ARBA00023125"/>
    </source>
</evidence>
<dbReference type="InterPro" id="IPR039425">
    <property type="entry name" value="RNA_pol_sigma-70-like"/>
</dbReference>
<dbReference type="PROSITE" id="PS01063">
    <property type="entry name" value="SIGMA70_ECF"/>
    <property type="match status" value="1"/>
</dbReference>
<dbReference type="STRING" id="550983.A4R26_19720"/>
<dbReference type="Pfam" id="PF04542">
    <property type="entry name" value="Sigma70_r2"/>
    <property type="match status" value="1"/>
</dbReference>
<dbReference type="GO" id="GO:0006352">
    <property type="term" value="P:DNA-templated transcription initiation"/>
    <property type="evidence" value="ECO:0007669"/>
    <property type="project" value="InterPro"/>
</dbReference>
<dbReference type="OrthoDB" id="9780326at2"/>
<evidence type="ECO:0000256" key="6">
    <source>
        <dbReference type="RuleBase" id="RU000716"/>
    </source>
</evidence>
<dbReference type="InterPro" id="IPR000838">
    <property type="entry name" value="RNA_pol_sigma70_ECF_CS"/>
</dbReference>
<dbReference type="PANTHER" id="PTHR43133">
    <property type="entry name" value="RNA POLYMERASE ECF-TYPE SIGMA FACTO"/>
    <property type="match status" value="1"/>
</dbReference>
<dbReference type="GO" id="GO:0003677">
    <property type="term" value="F:DNA binding"/>
    <property type="evidence" value="ECO:0007669"/>
    <property type="project" value="UniProtKB-KW"/>
</dbReference>
<dbReference type="InterPro" id="IPR014284">
    <property type="entry name" value="RNA_pol_sigma-70_dom"/>
</dbReference>
<sequence>MQTGPADNEIINKVLGGEQALYAHLVKRYQNFVFTIVLRYTISREDAEEIAQDVFVKAYRSLADFRGESKFSTWLYTIVTTTCITFLRKKKISVHSLDNEHIFEVADNQNATFRANQVEQKSKAQVINEAIKLLSVDDARIITLFYQAEQSLEEIGRIIGVDPNTAKVKLHRARQRLKEKMEKHYAEEVKDMVG</sequence>
<evidence type="ECO:0000256" key="2">
    <source>
        <dbReference type="ARBA" id="ARBA00023015"/>
    </source>
</evidence>
<organism evidence="9 10">
    <name type="scientific">Niastella populi</name>
    <dbReference type="NCBI Taxonomy" id="550983"/>
    <lineage>
        <taxon>Bacteria</taxon>
        <taxon>Pseudomonadati</taxon>
        <taxon>Bacteroidota</taxon>
        <taxon>Chitinophagia</taxon>
        <taxon>Chitinophagales</taxon>
        <taxon>Chitinophagaceae</taxon>
        <taxon>Niastella</taxon>
    </lineage>
</organism>
<protein>
    <recommendedName>
        <fullName evidence="6">RNA polymerase sigma factor</fullName>
    </recommendedName>
</protein>
<dbReference type="InterPro" id="IPR013325">
    <property type="entry name" value="RNA_pol_sigma_r2"/>
</dbReference>
<dbReference type="Proteomes" id="UP000192276">
    <property type="component" value="Unassembled WGS sequence"/>
</dbReference>
<evidence type="ECO:0000256" key="3">
    <source>
        <dbReference type="ARBA" id="ARBA00023082"/>
    </source>
</evidence>
<keyword evidence="4 6" id="KW-0238">DNA-binding</keyword>
<evidence type="ECO:0000313" key="10">
    <source>
        <dbReference type="Proteomes" id="UP000192276"/>
    </source>
</evidence>
<dbReference type="PANTHER" id="PTHR43133:SF8">
    <property type="entry name" value="RNA POLYMERASE SIGMA FACTOR HI_1459-RELATED"/>
    <property type="match status" value="1"/>
</dbReference>
<keyword evidence="3 6" id="KW-0731">Sigma factor</keyword>
<accession>A0A1V9FRC3</accession>
<evidence type="ECO:0000313" key="9">
    <source>
        <dbReference type="EMBL" id="OQP60831.1"/>
    </source>
</evidence>
<name>A0A1V9FRC3_9BACT</name>
<gene>
    <name evidence="9" type="ORF">A4R26_19720</name>
</gene>
<dbReference type="Pfam" id="PF08281">
    <property type="entry name" value="Sigma70_r4_2"/>
    <property type="match status" value="1"/>
</dbReference>
<feature type="domain" description="RNA polymerase sigma-70 region 2" evidence="7">
    <location>
        <begin position="25"/>
        <end position="91"/>
    </location>
</feature>
<dbReference type="InterPro" id="IPR007627">
    <property type="entry name" value="RNA_pol_sigma70_r2"/>
</dbReference>
<dbReference type="NCBIfam" id="TIGR02937">
    <property type="entry name" value="sigma70-ECF"/>
    <property type="match status" value="1"/>
</dbReference>
<dbReference type="Gene3D" id="1.10.10.10">
    <property type="entry name" value="Winged helix-like DNA-binding domain superfamily/Winged helix DNA-binding domain"/>
    <property type="match status" value="1"/>
</dbReference>
<evidence type="ECO:0000256" key="5">
    <source>
        <dbReference type="ARBA" id="ARBA00023163"/>
    </source>
</evidence>
<dbReference type="EMBL" id="LWBP01000145">
    <property type="protein sequence ID" value="OQP60831.1"/>
    <property type="molecule type" value="Genomic_DNA"/>
</dbReference>